<dbReference type="Proteomes" id="UP000234681">
    <property type="component" value="Chromosome 12"/>
</dbReference>
<proteinExistence type="predicted"/>
<organism evidence="2 3">
    <name type="scientific">Rattus norvegicus</name>
    <name type="common">Rat</name>
    <dbReference type="NCBI Taxonomy" id="10116"/>
    <lineage>
        <taxon>Eukaryota</taxon>
        <taxon>Metazoa</taxon>
        <taxon>Chordata</taxon>
        <taxon>Craniata</taxon>
        <taxon>Vertebrata</taxon>
        <taxon>Euteleostomi</taxon>
        <taxon>Mammalia</taxon>
        <taxon>Eutheria</taxon>
        <taxon>Euarchontoglires</taxon>
        <taxon>Glires</taxon>
        <taxon>Rodentia</taxon>
        <taxon>Myomorpha</taxon>
        <taxon>Muroidea</taxon>
        <taxon>Muridae</taxon>
        <taxon>Murinae</taxon>
        <taxon>Rattus</taxon>
    </lineage>
</organism>
<dbReference type="AlphaFoldDB" id="A6J041"/>
<gene>
    <name evidence="2" type="ORF">rCG_21101</name>
</gene>
<accession>A6J041</accession>
<evidence type="ECO:0000313" key="3">
    <source>
        <dbReference type="Proteomes" id="UP000234681"/>
    </source>
</evidence>
<reference evidence="2 3" key="1">
    <citation type="submission" date="2005-07" db="EMBL/GenBank/DDBJ databases">
        <authorList>
            <person name="Mural R.J."/>
            <person name="Li P.W."/>
            <person name="Adams M.D."/>
            <person name="Amanatides P.G."/>
            <person name="Baden-Tillson H."/>
            <person name="Barnstead M."/>
            <person name="Chin S.H."/>
            <person name="Dew I."/>
            <person name="Evans C.A."/>
            <person name="Ferriera S."/>
            <person name="Flanigan M."/>
            <person name="Fosler C."/>
            <person name="Glodek A."/>
            <person name="Gu Z."/>
            <person name="Holt R.A."/>
            <person name="Jennings D."/>
            <person name="Kraft C.L."/>
            <person name="Lu F."/>
            <person name="Nguyen T."/>
            <person name="Nusskern D.R."/>
            <person name="Pfannkoch C.M."/>
            <person name="Sitter C."/>
            <person name="Sutton G.G."/>
            <person name="Venter J.C."/>
            <person name="Wang Z."/>
            <person name="Woodage T."/>
            <person name="Zheng X.H."/>
            <person name="Zhong F."/>
        </authorList>
    </citation>
    <scope>NUCLEOTIDE SEQUENCE [LARGE SCALE GENOMIC DNA]</scope>
    <source>
        <strain>BN</strain>
        <strain evidence="3">Sprague-Dawley</strain>
    </source>
</reference>
<dbReference type="EMBL" id="CH473973">
    <property type="protein sequence ID" value="EDM13280.1"/>
    <property type="molecule type" value="Genomic_DNA"/>
</dbReference>
<evidence type="ECO:0000256" key="1">
    <source>
        <dbReference type="SAM" id="MobiDB-lite"/>
    </source>
</evidence>
<evidence type="ECO:0000313" key="2">
    <source>
        <dbReference type="EMBL" id="EDM13280.1"/>
    </source>
</evidence>
<protein>
    <submittedName>
        <fullName evidence="2">RCG21101</fullName>
    </submittedName>
</protein>
<sequence length="20" mass="2264">MHQAARVGRTGERKGGKHRM</sequence>
<name>A6J041_RAT</name>
<feature type="region of interest" description="Disordered" evidence="1">
    <location>
        <begin position="1"/>
        <end position="20"/>
    </location>
</feature>